<reference evidence="1 2" key="1">
    <citation type="submission" date="2017-12" db="EMBL/GenBank/DDBJ databases">
        <title>Comparative genomics of Botrytis spp.</title>
        <authorList>
            <person name="Valero-Jimenez C.A."/>
            <person name="Tapia P."/>
            <person name="Veloso J."/>
            <person name="Silva-Moreno E."/>
            <person name="Staats M."/>
            <person name="Valdes J.H."/>
            <person name="Van Kan J.A.L."/>
        </authorList>
    </citation>
    <scope>NUCLEOTIDE SEQUENCE [LARGE SCALE GENOMIC DNA]</scope>
    <source>
        <strain evidence="1 2">MUCL2120</strain>
    </source>
</reference>
<comment type="caution">
    <text evidence="1">The sequence shown here is derived from an EMBL/GenBank/DDBJ whole genome shotgun (WGS) entry which is preliminary data.</text>
</comment>
<protein>
    <submittedName>
        <fullName evidence="1">Uncharacterized protein</fullName>
    </submittedName>
</protein>
<dbReference type="AlphaFoldDB" id="A0A4Z1I9P7"/>
<keyword evidence="2" id="KW-1185">Reference proteome</keyword>
<sequence length="77" mass="9078">MLIALKVLVEKCLATSTQTFLSQTLRIEWQRGMLKVIVNDHETFAEEMWSMLGILQSINMKYTQPDDAMFQQIRRAW</sequence>
<evidence type="ECO:0000313" key="2">
    <source>
        <dbReference type="Proteomes" id="UP000297452"/>
    </source>
</evidence>
<dbReference type="EMBL" id="PQXJ01000183">
    <property type="protein sequence ID" value="TGO58308.1"/>
    <property type="molecule type" value="Genomic_DNA"/>
</dbReference>
<evidence type="ECO:0000313" key="1">
    <source>
        <dbReference type="EMBL" id="TGO58308.1"/>
    </source>
</evidence>
<dbReference type="Proteomes" id="UP000297452">
    <property type="component" value="Unassembled WGS sequence"/>
</dbReference>
<organism evidence="1 2">
    <name type="scientific">Botryotinia narcissicola</name>
    <dbReference type="NCBI Taxonomy" id="278944"/>
    <lineage>
        <taxon>Eukaryota</taxon>
        <taxon>Fungi</taxon>
        <taxon>Dikarya</taxon>
        <taxon>Ascomycota</taxon>
        <taxon>Pezizomycotina</taxon>
        <taxon>Leotiomycetes</taxon>
        <taxon>Helotiales</taxon>
        <taxon>Sclerotiniaceae</taxon>
        <taxon>Botryotinia</taxon>
    </lineage>
</organism>
<gene>
    <name evidence="1" type="ORF">BOTNAR_0183g00180</name>
</gene>
<proteinExistence type="predicted"/>
<accession>A0A4Z1I9P7</accession>
<name>A0A4Z1I9P7_9HELO</name>